<dbReference type="Proteomes" id="UP000230407">
    <property type="component" value="Unassembled WGS sequence"/>
</dbReference>
<dbReference type="Gene3D" id="3.40.50.300">
    <property type="entry name" value="P-loop containing nucleotide triphosphate hydrolases"/>
    <property type="match status" value="2"/>
</dbReference>
<gene>
    <name evidence="3" type="ORF">CUT44_08755</name>
</gene>
<dbReference type="InterPro" id="IPR006935">
    <property type="entry name" value="Helicase/UvrB_N"/>
</dbReference>
<accession>A0A2M8M1Q7</accession>
<dbReference type="SMART" id="SM00487">
    <property type="entry name" value="DEXDc"/>
    <property type="match status" value="1"/>
</dbReference>
<reference evidence="3 4" key="1">
    <citation type="submission" date="2017-11" db="EMBL/GenBank/DDBJ databases">
        <title>Streptomyces carmine sp. nov., a novel actinomycete isolated from Sophora alopecuroides in Xinjiang, China.</title>
        <authorList>
            <person name="Wang Y."/>
            <person name="Luo X."/>
            <person name="Wan C."/>
            <person name="Zhang L."/>
        </authorList>
    </citation>
    <scope>NUCLEOTIDE SEQUENCE [LARGE SCALE GENOMIC DNA]</scope>
    <source>
        <strain evidence="3 4">TRM SA0054</strain>
    </source>
</reference>
<dbReference type="GO" id="GO:0005524">
    <property type="term" value="F:ATP binding"/>
    <property type="evidence" value="ECO:0007669"/>
    <property type="project" value="InterPro"/>
</dbReference>
<dbReference type="PANTHER" id="PTHR47396:SF1">
    <property type="entry name" value="ATP-DEPENDENT HELICASE IRC3-RELATED"/>
    <property type="match status" value="1"/>
</dbReference>
<comment type="caution">
    <text evidence="3">The sequence shown here is derived from an EMBL/GenBank/DDBJ whole genome shotgun (WGS) entry which is preliminary data.</text>
</comment>
<dbReference type="GO" id="GO:0003677">
    <property type="term" value="F:DNA binding"/>
    <property type="evidence" value="ECO:0007669"/>
    <property type="project" value="InterPro"/>
</dbReference>
<dbReference type="InterPro" id="IPR014001">
    <property type="entry name" value="Helicase_ATP-bd"/>
</dbReference>
<evidence type="ECO:0000259" key="2">
    <source>
        <dbReference type="PROSITE" id="PS51192"/>
    </source>
</evidence>
<dbReference type="Pfam" id="PF03457">
    <property type="entry name" value="HA"/>
    <property type="match status" value="1"/>
</dbReference>
<dbReference type="PROSITE" id="PS51192">
    <property type="entry name" value="HELICASE_ATP_BIND_1"/>
    <property type="match status" value="1"/>
</dbReference>
<dbReference type="PANTHER" id="PTHR47396">
    <property type="entry name" value="TYPE I RESTRICTION ENZYME ECOKI R PROTEIN"/>
    <property type="match status" value="1"/>
</dbReference>
<feature type="compositionally biased region" description="Pro residues" evidence="1">
    <location>
        <begin position="507"/>
        <end position="520"/>
    </location>
</feature>
<feature type="region of interest" description="Disordered" evidence="1">
    <location>
        <begin position="1"/>
        <end position="22"/>
    </location>
</feature>
<dbReference type="GO" id="GO:0016787">
    <property type="term" value="F:hydrolase activity"/>
    <property type="evidence" value="ECO:0007669"/>
    <property type="project" value="InterPro"/>
</dbReference>
<dbReference type="InterPro" id="IPR027417">
    <property type="entry name" value="P-loop_NTPase"/>
</dbReference>
<evidence type="ECO:0000256" key="1">
    <source>
        <dbReference type="SAM" id="MobiDB-lite"/>
    </source>
</evidence>
<keyword evidence="3" id="KW-0378">Hydrolase</keyword>
<keyword evidence="4" id="KW-1185">Reference proteome</keyword>
<sequence length="759" mass="82656">MTQTQPQPQARAPRRKTLRPHQRTATAAGVHALRNGGRATVVLPCGTGKTLIAARIREDLAGSRRARRCLVLVPTLDLLAQTAAAFQADSDHLGAVVAVCSPLKALDDLGVPQTTSATGLAAALEGRTHYTVFATYASLAAGDQIRGAVTTAHQRGLISAWDLVICDEAHRTSGSLNKAWTAVHHDHAVPADRRLYLTATPRIWTTDPHYAETLTDADGDLYLAASMDDEDTFGQTVYSMQLSQAIAEGLARDYRIVLVAVDHPTLRTQLRRTRNATRHDTVALTSLATAVLKTCATHAVRRMLTFHRAVADAQAFTDTLTTTAAALDGETADTPAGPAPLRPANLWARTIHQNSPDRHESLETFRSPQPHHNGHPADLAVLSNVRLLAEGMDIDTVDALCFASPKASVTDIVQALGRALRLHPHHDDKATLLVPLYLAPGEDPADLLNTSAYQPLYDILLALRAHDLRISDRLPATDLTAPANATTSPPDTSAQAAEPTVELDPTAPTPPPLTPTPDTSPPEIVGPDGTTLTPRQVAAVLSLHTLHPQGATTTWMTSALQALTYHDEHGHLAVTRAQAATLPTDPHRVDLYTWLANQRTARRRGELHPWQISLLDNLGMQWDPRLHDRDTFLTHAEECARQHGGLAVTSGHQAQDGYKLGRALANWRTRAATGKAHPDTLAELARIDPYWNPPWDFAWQRYYQQARHRHTQGQPLAQPGDGRAYRTWLKNPGQGLDIQRREMLAAIGLHPQPTVDADR</sequence>
<keyword evidence="3" id="KW-0067">ATP-binding</keyword>
<proteinExistence type="predicted"/>
<dbReference type="RefSeq" id="WP_100201607.1">
    <property type="nucleotide sequence ID" value="NZ_PGGW01000033.1"/>
</dbReference>
<feature type="compositionally biased region" description="Low complexity" evidence="1">
    <location>
        <begin position="1"/>
        <end position="11"/>
    </location>
</feature>
<feature type="compositionally biased region" description="Polar residues" evidence="1">
    <location>
        <begin position="483"/>
        <end position="495"/>
    </location>
</feature>
<dbReference type="CDD" id="cd18785">
    <property type="entry name" value="SF2_C"/>
    <property type="match status" value="1"/>
</dbReference>
<dbReference type="Pfam" id="PF04851">
    <property type="entry name" value="ResIII"/>
    <property type="match status" value="1"/>
</dbReference>
<feature type="region of interest" description="Disordered" evidence="1">
    <location>
        <begin position="479"/>
        <end position="531"/>
    </location>
</feature>
<keyword evidence="3" id="KW-0347">Helicase</keyword>
<dbReference type="InterPro" id="IPR005114">
    <property type="entry name" value="Helicase_assoc"/>
</dbReference>
<feature type="compositionally biased region" description="Basic residues" evidence="1">
    <location>
        <begin position="12"/>
        <end position="22"/>
    </location>
</feature>
<dbReference type="GO" id="GO:0004386">
    <property type="term" value="F:helicase activity"/>
    <property type="evidence" value="ECO:0007669"/>
    <property type="project" value="UniProtKB-KW"/>
</dbReference>
<dbReference type="GO" id="GO:0005829">
    <property type="term" value="C:cytosol"/>
    <property type="evidence" value="ECO:0007669"/>
    <property type="project" value="TreeGrafter"/>
</dbReference>
<feature type="domain" description="Helicase ATP-binding" evidence="2">
    <location>
        <begin position="30"/>
        <end position="201"/>
    </location>
</feature>
<dbReference type="EMBL" id="PGGW01000033">
    <property type="protein sequence ID" value="PJE98135.1"/>
    <property type="molecule type" value="Genomic_DNA"/>
</dbReference>
<dbReference type="InterPro" id="IPR050742">
    <property type="entry name" value="Helicase_Restrict-Modif_Enz"/>
</dbReference>
<evidence type="ECO:0000313" key="3">
    <source>
        <dbReference type="EMBL" id="PJE98135.1"/>
    </source>
</evidence>
<dbReference type="Gene3D" id="6.10.140.530">
    <property type="match status" value="1"/>
</dbReference>
<keyword evidence="3" id="KW-0547">Nucleotide-binding</keyword>
<organism evidence="3 4">
    <name type="scientific">Streptomyces carminius</name>
    <dbReference type="NCBI Taxonomy" id="2665496"/>
    <lineage>
        <taxon>Bacteria</taxon>
        <taxon>Bacillati</taxon>
        <taxon>Actinomycetota</taxon>
        <taxon>Actinomycetes</taxon>
        <taxon>Kitasatosporales</taxon>
        <taxon>Streptomycetaceae</taxon>
        <taxon>Streptomyces</taxon>
    </lineage>
</organism>
<evidence type="ECO:0000313" key="4">
    <source>
        <dbReference type="Proteomes" id="UP000230407"/>
    </source>
</evidence>
<name>A0A2M8M1Q7_9ACTN</name>
<dbReference type="AlphaFoldDB" id="A0A2M8M1Q7"/>
<protein>
    <submittedName>
        <fullName evidence="3">Helicase</fullName>
    </submittedName>
</protein>
<dbReference type="SUPFAM" id="SSF52540">
    <property type="entry name" value="P-loop containing nucleoside triphosphate hydrolases"/>
    <property type="match status" value="1"/>
</dbReference>